<comment type="caution">
    <text evidence="1">The sequence shown here is derived from an EMBL/GenBank/DDBJ whole genome shotgun (WGS) entry which is preliminary data.</text>
</comment>
<dbReference type="AlphaFoldDB" id="A0A931H5T5"/>
<dbReference type="Proteomes" id="UP000651050">
    <property type="component" value="Unassembled WGS sequence"/>
</dbReference>
<dbReference type="RefSeq" id="WP_196986997.1">
    <property type="nucleotide sequence ID" value="NZ_JADWYS010000001.1"/>
</dbReference>
<protein>
    <recommendedName>
        <fullName evidence="3">EF-hand domain-containing protein</fullName>
    </recommendedName>
</protein>
<keyword evidence="2" id="KW-1185">Reference proteome</keyword>
<evidence type="ECO:0000313" key="2">
    <source>
        <dbReference type="Proteomes" id="UP000651050"/>
    </source>
</evidence>
<proteinExistence type="predicted"/>
<sequence>MLLALPAARAHLMPAGQGGVRVDADSVFAIVSIPVSAFKGFDDDGDGRMSLDEINKHREALLAQAAKLMEFRNAGATPTLVFEDLLIPHLHEPGAPPVATDVIAMQRWRWPGPITALSFRAPWLGKDAATLTVRATDGKRTEVLTLTAQCARQQFFREPPSASRPPSGRCPR</sequence>
<evidence type="ECO:0008006" key="3">
    <source>
        <dbReference type="Google" id="ProtNLM"/>
    </source>
</evidence>
<dbReference type="InterPro" id="IPR018247">
    <property type="entry name" value="EF_Hand_1_Ca_BS"/>
</dbReference>
<name>A0A931H5T5_9BURK</name>
<gene>
    <name evidence="1" type="ORF">I5803_14205</name>
</gene>
<reference evidence="1" key="1">
    <citation type="submission" date="2020-11" db="EMBL/GenBank/DDBJ databases">
        <title>Bacterial whole genome sequence for Caenimonas sp. DR4.4.</title>
        <authorList>
            <person name="Le V."/>
            <person name="Ko S.-R."/>
            <person name="Ahn C.-Y."/>
            <person name="Oh H.-M."/>
        </authorList>
    </citation>
    <scope>NUCLEOTIDE SEQUENCE</scope>
    <source>
        <strain evidence="1">DR4.4</strain>
    </source>
</reference>
<accession>A0A931H5T5</accession>
<dbReference type="EMBL" id="JADWYS010000001">
    <property type="protein sequence ID" value="MBG9389185.1"/>
    <property type="molecule type" value="Genomic_DNA"/>
</dbReference>
<organism evidence="1 2">
    <name type="scientific">Caenimonas aquaedulcis</name>
    <dbReference type="NCBI Taxonomy" id="2793270"/>
    <lineage>
        <taxon>Bacteria</taxon>
        <taxon>Pseudomonadati</taxon>
        <taxon>Pseudomonadota</taxon>
        <taxon>Betaproteobacteria</taxon>
        <taxon>Burkholderiales</taxon>
        <taxon>Comamonadaceae</taxon>
        <taxon>Caenimonas</taxon>
    </lineage>
</organism>
<dbReference type="PROSITE" id="PS00018">
    <property type="entry name" value="EF_HAND_1"/>
    <property type="match status" value="1"/>
</dbReference>
<evidence type="ECO:0000313" key="1">
    <source>
        <dbReference type="EMBL" id="MBG9389185.1"/>
    </source>
</evidence>